<keyword evidence="5 6" id="KW-0472">Membrane</keyword>
<dbReference type="GO" id="GO:0022857">
    <property type="term" value="F:transmembrane transporter activity"/>
    <property type="evidence" value="ECO:0007669"/>
    <property type="project" value="InterPro"/>
</dbReference>
<dbReference type="AlphaFoldDB" id="A0AA39NFA7"/>
<comment type="caution">
    <text evidence="7">The sequence shown here is derived from an EMBL/GenBank/DDBJ whole genome shotgun (WGS) entry which is preliminary data.</text>
</comment>
<name>A0AA39NFA7_ARMTA</name>
<gene>
    <name evidence="7" type="ORF">EV420DRAFT_1638118</name>
</gene>
<reference evidence="7" key="1">
    <citation type="submission" date="2023-06" db="EMBL/GenBank/DDBJ databases">
        <authorList>
            <consortium name="Lawrence Berkeley National Laboratory"/>
            <person name="Ahrendt S."/>
            <person name="Sahu N."/>
            <person name="Indic B."/>
            <person name="Wong-Bajracharya J."/>
            <person name="Merenyi Z."/>
            <person name="Ke H.-M."/>
            <person name="Monk M."/>
            <person name="Kocsube S."/>
            <person name="Drula E."/>
            <person name="Lipzen A."/>
            <person name="Balint B."/>
            <person name="Henrissat B."/>
            <person name="Andreopoulos B."/>
            <person name="Martin F.M."/>
            <person name="Harder C.B."/>
            <person name="Rigling D."/>
            <person name="Ford K.L."/>
            <person name="Foster G.D."/>
            <person name="Pangilinan J."/>
            <person name="Papanicolaou A."/>
            <person name="Barry K."/>
            <person name="LaButti K."/>
            <person name="Viragh M."/>
            <person name="Koriabine M."/>
            <person name="Yan M."/>
            <person name="Riley R."/>
            <person name="Champramary S."/>
            <person name="Plett K.L."/>
            <person name="Tsai I.J."/>
            <person name="Slot J."/>
            <person name="Sipos G."/>
            <person name="Plett J."/>
            <person name="Nagy L.G."/>
            <person name="Grigoriev I.V."/>
        </authorList>
    </citation>
    <scope>NUCLEOTIDE SEQUENCE</scope>
    <source>
        <strain evidence="7">CCBAS 213</strain>
    </source>
</reference>
<evidence type="ECO:0000256" key="6">
    <source>
        <dbReference type="SAM" id="Phobius"/>
    </source>
</evidence>
<dbReference type="RefSeq" id="XP_060335689.1">
    <property type="nucleotide sequence ID" value="XM_060476796.1"/>
</dbReference>
<dbReference type="InterPro" id="IPR011701">
    <property type="entry name" value="MFS"/>
</dbReference>
<dbReference type="PANTHER" id="PTHR23502">
    <property type="entry name" value="MAJOR FACILITATOR SUPERFAMILY"/>
    <property type="match status" value="1"/>
</dbReference>
<protein>
    <submittedName>
        <fullName evidence="7">Major facilitator superfamily domain-containing protein</fullName>
    </submittedName>
</protein>
<keyword evidence="2" id="KW-0813">Transport</keyword>
<dbReference type="PANTHER" id="PTHR23502:SF51">
    <property type="entry name" value="QUINIDINE RESISTANCE PROTEIN 1-RELATED"/>
    <property type="match status" value="1"/>
</dbReference>
<keyword evidence="8" id="KW-1185">Reference proteome</keyword>
<dbReference type="SUPFAM" id="SSF103473">
    <property type="entry name" value="MFS general substrate transporter"/>
    <property type="match status" value="1"/>
</dbReference>
<feature type="transmembrane region" description="Helical" evidence="6">
    <location>
        <begin position="115"/>
        <end position="133"/>
    </location>
</feature>
<accession>A0AA39NFA7</accession>
<dbReference type="Gene3D" id="1.20.1720.10">
    <property type="entry name" value="Multidrug resistance protein D"/>
    <property type="match status" value="2"/>
</dbReference>
<sequence>MSQEKAVLDVEAKGSLNDLPPLKSEVQATKISAPVKQVSIYSYKETWFIVGIIALAGFASPFPATIYFPAIPRLTQIFHESTDRLNLTLTIFLVLQAVCAGAIADMTTRANRGTFFGAFNAGPMLAPGIGPVIGGLHSQYLGWRAIFWFLTIFSSIALLIILANLTLYRRQWKHPTFILSIDIQRLPPKPFRNPFLLFLHPDVLVSTLFTSVIFSMQYSISGTLSNAYTSQYPFLNSANIGLCYLPNGLGLAGGTIINGKLLDVEYRHTRARTIREATEKGSHGTVL</sequence>
<keyword evidence="3 6" id="KW-0812">Transmembrane</keyword>
<evidence type="ECO:0000256" key="2">
    <source>
        <dbReference type="ARBA" id="ARBA00022448"/>
    </source>
</evidence>
<evidence type="ECO:0000313" key="7">
    <source>
        <dbReference type="EMBL" id="KAK0464568.1"/>
    </source>
</evidence>
<proteinExistence type="predicted"/>
<evidence type="ECO:0000313" key="8">
    <source>
        <dbReference type="Proteomes" id="UP001175211"/>
    </source>
</evidence>
<feature type="transmembrane region" description="Helical" evidence="6">
    <location>
        <begin position="85"/>
        <end position="103"/>
    </location>
</feature>
<dbReference type="Pfam" id="PF07690">
    <property type="entry name" value="MFS_1"/>
    <property type="match status" value="1"/>
</dbReference>
<dbReference type="Proteomes" id="UP001175211">
    <property type="component" value="Unassembled WGS sequence"/>
</dbReference>
<feature type="transmembrane region" description="Helical" evidence="6">
    <location>
        <begin position="195"/>
        <end position="216"/>
    </location>
</feature>
<dbReference type="GeneID" id="85360344"/>
<dbReference type="GO" id="GO:0005886">
    <property type="term" value="C:plasma membrane"/>
    <property type="evidence" value="ECO:0007669"/>
    <property type="project" value="TreeGrafter"/>
</dbReference>
<dbReference type="InterPro" id="IPR036259">
    <property type="entry name" value="MFS_trans_sf"/>
</dbReference>
<dbReference type="EMBL" id="JAUEPS010000006">
    <property type="protein sequence ID" value="KAK0464568.1"/>
    <property type="molecule type" value="Genomic_DNA"/>
</dbReference>
<evidence type="ECO:0000256" key="5">
    <source>
        <dbReference type="ARBA" id="ARBA00023136"/>
    </source>
</evidence>
<feature type="transmembrane region" description="Helical" evidence="6">
    <location>
        <begin position="46"/>
        <end position="70"/>
    </location>
</feature>
<feature type="transmembrane region" description="Helical" evidence="6">
    <location>
        <begin position="145"/>
        <end position="167"/>
    </location>
</feature>
<organism evidence="7 8">
    <name type="scientific">Armillaria tabescens</name>
    <name type="common">Ringless honey mushroom</name>
    <name type="synonym">Agaricus tabescens</name>
    <dbReference type="NCBI Taxonomy" id="1929756"/>
    <lineage>
        <taxon>Eukaryota</taxon>
        <taxon>Fungi</taxon>
        <taxon>Dikarya</taxon>
        <taxon>Basidiomycota</taxon>
        <taxon>Agaricomycotina</taxon>
        <taxon>Agaricomycetes</taxon>
        <taxon>Agaricomycetidae</taxon>
        <taxon>Agaricales</taxon>
        <taxon>Marasmiineae</taxon>
        <taxon>Physalacriaceae</taxon>
        <taxon>Desarmillaria</taxon>
    </lineage>
</organism>
<evidence type="ECO:0000256" key="3">
    <source>
        <dbReference type="ARBA" id="ARBA00022692"/>
    </source>
</evidence>
<keyword evidence="4 6" id="KW-1133">Transmembrane helix</keyword>
<comment type="subcellular location">
    <subcellularLocation>
        <location evidence="1">Membrane</location>
        <topology evidence="1">Multi-pass membrane protein</topology>
    </subcellularLocation>
</comment>
<evidence type="ECO:0000256" key="4">
    <source>
        <dbReference type="ARBA" id="ARBA00022989"/>
    </source>
</evidence>
<evidence type="ECO:0000256" key="1">
    <source>
        <dbReference type="ARBA" id="ARBA00004141"/>
    </source>
</evidence>